<comment type="caution">
    <text evidence="2">The sequence shown here is derived from an EMBL/GenBank/DDBJ whole genome shotgun (WGS) entry which is preliminary data.</text>
</comment>
<feature type="compositionally biased region" description="Low complexity" evidence="1">
    <location>
        <begin position="8"/>
        <end position="20"/>
    </location>
</feature>
<dbReference type="AlphaFoldDB" id="A0A7D8Z280"/>
<gene>
    <name evidence="2" type="ORF">VHUM_03064</name>
</gene>
<evidence type="ECO:0000256" key="1">
    <source>
        <dbReference type="SAM" id="MobiDB-lite"/>
    </source>
</evidence>
<keyword evidence="3" id="KW-1185">Reference proteome</keyword>
<reference evidence="2 3" key="1">
    <citation type="journal article" date="2019" name="PLoS Genet.">
        <title>Convergent evolution of linked mating-type loci in basidiomycete fungi.</title>
        <authorList>
            <person name="Sun S."/>
            <person name="Coelho M.A."/>
            <person name="Heitman J."/>
            <person name="Nowrousian M."/>
        </authorList>
    </citation>
    <scope>NUCLEOTIDE SEQUENCE [LARGE SCALE GENOMIC DNA]</scope>
    <source>
        <strain evidence="2 3">CBS 4282</strain>
    </source>
</reference>
<evidence type="ECO:0000313" key="3">
    <source>
        <dbReference type="Proteomes" id="UP000473826"/>
    </source>
</evidence>
<accession>A0A7D8Z280</accession>
<proteinExistence type="predicted"/>
<feature type="region of interest" description="Disordered" evidence="1">
    <location>
        <begin position="1"/>
        <end position="20"/>
    </location>
</feature>
<evidence type="ECO:0000313" key="2">
    <source>
        <dbReference type="EMBL" id="TXT07344.1"/>
    </source>
</evidence>
<name>A0A7D8Z280_VANHU</name>
<sequence length="20" mass="2210">MPPRSRTRPSTPATPRSSAR</sequence>
<dbReference type="Proteomes" id="UP000473826">
    <property type="component" value="Unassembled WGS sequence"/>
</dbReference>
<protein>
    <submittedName>
        <fullName evidence="2">Uncharacterized protein</fullName>
    </submittedName>
</protein>
<dbReference type="EMBL" id="QKWK01000008">
    <property type="protein sequence ID" value="TXT07344.1"/>
    <property type="molecule type" value="Genomic_DNA"/>
</dbReference>
<organism evidence="2 3">
    <name type="scientific">Vanrija humicola</name>
    <name type="common">Yeast</name>
    <name type="synonym">Cryptococcus humicola</name>
    <dbReference type="NCBI Taxonomy" id="5417"/>
    <lineage>
        <taxon>Eukaryota</taxon>
        <taxon>Fungi</taxon>
        <taxon>Dikarya</taxon>
        <taxon>Basidiomycota</taxon>
        <taxon>Agaricomycotina</taxon>
        <taxon>Tremellomycetes</taxon>
        <taxon>Trichosporonales</taxon>
        <taxon>Trichosporonaceae</taxon>
        <taxon>Vanrija</taxon>
    </lineage>
</organism>